<feature type="region of interest" description="Disordered" evidence="1">
    <location>
        <begin position="121"/>
        <end position="141"/>
    </location>
</feature>
<organism evidence="2 3">
    <name type="scientific">Claviceps arundinis</name>
    <dbReference type="NCBI Taxonomy" id="1623583"/>
    <lineage>
        <taxon>Eukaryota</taxon>
        <taxon>Fungi</taxon>
        <taxon>Dikarya</taxon>
        <taxon>Ascomycota</taxon>
        <taxon>Pezizomycotina</taxon>
        <taxon>Sordariomycetes</taxon>
        <taxon>Hypocreomycetidae</taxon>
        <taxon>Hypocreales</taxon>
        <taxon>Clavicipitaceae</taxon>
        <taxon>Claviceps</taxon>
    </lineage>
</organism>
<evidence type="ECO:0000256" key="1">
    <source>
        <dbReference type="SAM" id="MobiDB-lite"/>
    </source>
</evidence>
<dbReference type="EMBL" id="SRPR01000052">
    <property type="protein sequence ID" value="KAG5963486.1"/>
    <property type="molecule type" value="Genomic_DNA"/>
</dbReference>
<evidence type="ECO:0000313" key="2">
    <source>
        <dbReference type="EMBL" id="KAG5963486.1"/>
    </source>
</evidence>
<accession>A0ABQ7PH79</accession>
<dbReference type="Proteomes" id="UP000742024">
    <property type="component" value="Unassembled WGS sequence"/>
</dbReference>
<sequence length="252" mass="27747">MQYDDVIEPGHPQNATRRKRLQSRGSRHCSPLKSASTCKILPHSNSCASWDNYGATTPSRNSGAGASEKQQDFLCYGELKSNGCWGCGRRFIRLHDFARHLKTPTGRKCIQPLYDEERQMRQHTLTESPTSQLSDDSGVSPSIPWPGSFSSASIADECVTSQAQLQQLPFDFSFTPFHDHQHPDPEGCPSSQMEVNANVSGMCASLSPSDTNSSMNTLGATVPGISYMAWWHSYMGSLSSLERASEFAPDAY</sequence>
<feature type="compositionally biased region" description="Polar residues" evidence="1">
    <location>
        <begin position="122"/>
        <end position="140"/>
    </location>
</feature>
<comment type="caution">
    <text evidence="2">The sequence shown here is derived from an EMBL/GenBank/DDBJ whole genome shotgun (WGS) entry which is preliminary data.</text>
</comment>
<name>A0ABQ7PH79_9HYPO</name>
<proteinExistence type="predicted"/>
<protein>
    <recommendedName>
        <fullName evidence="4">C2H2-type domain-containing protein</fullName>
    </recommendedName>
</protein>
<gene>
    <name evidence="2" type="ORF">E4U57_006218</name>
</gene>
<feature type="compositionally biased region" description="Basic residues" evidence="1">
    <location>
        <begin position="16"/>
        <end position="27"/>
    </location>
</feature>
<evidence type="ECO:0008006" key="4">
    <source>
        <dbReference type="Google" id="ProtNLM"/>
    </source>
</evidence>
<feature type="region of interest" description="Disordered" evidence="1">
    <location>
        <begin position="1"/>
        <end position="28"/>
    </location>
</feature>
<reference evidence="2 3" key="1">
    <citation type="journal article" date="2020" name="bioRxiv">
        <title>Whole genome comparisons of ergot fungi reveals the divergence and evolution of species within the genus Claviceps are the result of varying mechanisms driving genome evolution and host range expansion.</title>
        <authorList>
            <person name="Wyka S.A."/>
            <person name="Mondo S.J."/>
            <person name="Liu M."/>
            <person name="Dettman J."/>
            <person name="Nalam V."/>
            <person name="Broders K.D."/>
        </authorList>
    </citation>
    <scope>NUCLEOTIDE SEQUENCE [LARGE SCALE GENOMIC DNA]</scope>
    <source>
        <strain evidence="2 3">LM583</strain>
    </source>
</reference>
<keyword evidence="3" id="KW-1185">Reference proteome</keyword>
<evidence type="ECO:0000313" key="3">
    <source>
        <dbReference type="Proteomes" id="UP000742024"/>
    </source>
</evidence>